<protein>
    <submittedName>
        <fullName evidence="3">Uncharacterized protein</fullName>
    </submittedName>
</protein>
<organism evidence="3">
    <name type="scientific">Thiothrix fructosivorans</name>
    <dbReference type="NCBI Taxonomy" id="111770"/>
    <lineage>
        <taxon>Bacteria</taxon>
        <taxon>Pseudomonadati</taxon>
        <taxon>Pseudomonadota</taxon>
        <taxon>Gammaproteobacteria</taxon>
        <taxon>Thiotrichales</taxon>
        <taxon>Thiotrichaceae</taxon>
        <taxon>Thiothrix</taxon>
    </lineage>
</organism>
<dbReference type="RefSeq" id="WP_207249931.1">
    <property type="nucleotide sequence ID" value="NZ_JAFMPM010000006.1"/>
</dbReference>
<accession>A0A8B0SLS1</accession>
<reference evidence="2 4" key="1">
    <citation type="submission" date="2021-03" db="EMBL/GenBank/DDBJ databases">
        <title>Draft genome and methylome analysis of Thiotrix fructosivoruns ATCC 49748.</title>
        <authorList>
            <person name="Fomenkov A."/>
            <person name="Grabovich M.Y."/>
            <person name="Roberts R.J."/>
        </authorList>
    </citation>
    <scope>NUCLEOTIDE SEQUENCE [LARGE SCALE GENOMIC DNA]</scope>
    <source>
        <strain evidence="2 4">ATCC 49748</strain>
    </source>
</reference>
<dbReference type="AlphaFoldDB" id="A0A8B0SLS1"/>
<dbReference type="Proteomes" id="UP000664466">
    <property type="component" value="Unassembled WGS sequence"/>
</dbReference>
<evidence type="ECO:0000256" key="1">
    <source>
        <dbReference type="SAM" id="Phobius"/>
    </source>
</evidence>
<name>A0A8B0SLS1_9GAMM</name>
<keyword evidence="1" id="KW-0812">Transmembrane</keyword>
<dbReference type="EMBL" id="JAFMPM010000006">
    <property type="protein sequence ID" value="MBO0612232.1"/>
    <property type="molecule type" value="Genomic_DNA"/>
</dbReference>
<feature type="transmembrane region" description="Helical" evidence="1">
    <location>
        <begin position="12"/>
        <end position="33"/>
    </location>
</feature>
<keyword evidence="1" id="KW-1133">Transmembrane helix</keyword>
<evidence type="ECO:0000313" key="3">
    <source>
        <dbReference type="EMBL" id="QTX12276.1"/>
    </source>
</evidence>
<evidence type="ECO:0000313" key="2">
    <source>
        <dbReference type="EMBL" id="MBO0612232.1"/>
    </source>
</evidence>
<reference evidence="3" key="2">
    <citation type="submission" date="2021-04" db="EMBL/GenBank/DDBJ databases">
        <title>Complete Genome and methylome analysis of Thiothrix fructosivorans ATCC 49748.</title>
        <authorList>
            <person name="Fomenkov A."/>
            <person name="Sun L."/>
            <person name="Vincze T."/>
            <person name="Grabovich M.Y."/>
            <person name="Roberts R.J."/>
        </authorList>
    </citation>
    <scope>NUCLEOTIDE SEQUENCE</scope>
    <source>
        <strain evidence="3">ATCC 49748</strain>
    </source>
</reference>
<dbReference type="EMBL" id="CP072748">
    <property type="protein sequence ID" value="QTX12276.1"/>
    <property type="molecule type" value="Genomic_DNA"/>
</dbReference>
<keyword evidence="4" id="KW-1185">Reference proteome</keyword>
<evidence type="ECO:0000313" key="4">
    <source>
        <dbReference type="Proteomes" id="UP000664466"/>
    </source>
</evidence>
<proteinExistence type="predicted"/>
<sequence length="151" mass="17098">MEQANRSPMIIISYLVAIFIIFVNLTGCAVSLISSYDEQTDKAVTALQKKTEEHFVLLDSVAGLPECKYEKHKEFYNKTKVDVSGIKVRVAAIPDNKITIDQTELLSRSFNDLESLHKISCLSKDQIKILSIQFNTSFTSILKLELAKRRN</sequence>
<gene>
    <name evidence="3" type="ORF">J1836_008115</name>
    <name evidence="2" type="ORF">J1836_04710</name>
</gene>
<keyword evidence="1" id="KW-0472">Membrane</keyword>